<proteinExistence type="inferred from homology"/>
<dbReference type="PANTHER" id="PTHR11638:SF18">
    <property type="entry name" value="HEAT SHOCK PROTEIN 104"/>
    <property type="match status" value="1"/>
</dbReference>
<dbReference type="InterPro" id="IPR001270">
    <property type="entry name" value="ClpA/B"/>
</dbReference>
<dbReference type="FunFam" id="3.40.50.300:FF:000025">
    <property type="entry name" value="ATP-dependent Clp protease subunit"/>
    <property type="match status" value="1"/>
</dbReference>
<dbReference type="Proteomes" id="UP000177982">
    <property type="component" value="Unassembled WGS sequence"/>
</dbReference>
<keyword evidence="5" id="KW-0143">Chaperone</keyword>
<dbReference type="GO" id="GO:0034605">
    <property type="term" value="P:cellular response to heat"/>
    <property type="evidence" value="ECO:0007669"/>
    <property type="project" value="TreeGrafter"/>
</dbReference>
<dbReference type="Pfam" id="PF10431">
    <property type="entry name" value="ClpB_D2-small"/>
    <property type="match status" value="1"/>
</dbReference>
<dbReference type="InterPro" id="IPR003593">
    <property type="entry name" value="AAA+_ATPase"/>
</dbReference>
<evidence type="ECO:0000256" key="4">
    <source>
        <dbReference type="ARBA" id="ARBA00022840"/>
    </source>
</evidence>
<comment type="similarity">
    <text evidence="1">Belongs to the ClpA/ClpB family.</text>
</comment>
<dbReference type="SMART" id="SM01086">
    <property type="entry name" value="ClpB_D2-small"/>
    <property type="match status" value="1"/>
</dbReference>
<evidence type="ECO:0000259" key="9">
    <source>
        <dbReference type="SMART" id="SM00382"/>
    </source>
</evidence>
<evidence type="ECO:0000256" key="8">
    <source>
        <dbReference type="SAM" id="MobiDB-lite"/>
    </source>
</evidence>
<dbReference type="InterPro" id="IPR041546">
    <property type="entry name" value="ClpA/ClpB_AAA_lid"/>
</dbReference>
<dbReference type="Gene3D" id="1.10.8.60">
    <property type="match status" value="1"/>
</dbReference>
<feature type="region of interest" description="Disordered" evidence="8">
    <location>
        <begin position="733"/>
        <end position="752"/>
    </location>
</feature>
<evidence type="ECO:0000256" key="1">
    <source>
        <dbReference type="ARBA" id="ARBA00008675"/>
    </source>
</evidence>
<name>A0A1G2L4H0_9BACT</name>
<gene>
    <name evidence="11" type="ORF">A2934_04780</name>
</gene>
<feature type="domain" description="AAA+ ATPase" evidence="9">
    <location>
        <begin position="459"/>
        <end position="626"/>
    </location>
</feature>
<evidence type="ECO:0000259" key="10">
    <source>
        <dbReference type="SMART" id="SM01086"/>
    </source>
</evidence>
<keyword evidence="4" id="KW-0067">ATP-binding</keyword>
<dbReference type="CDD" id="cd00009">
    <property type="entry name" value="AAA"/>
    <property type="match status" value="1"/>
</dbReference>
<evidence type="ECO:0000313" key="11">
    <source>
        <dbReference type="EMBL" id="OHA06596.1"/>
    </source>
</evidence>
<evidence type="ECO:0000256" key="5">
    <source>
        <dbReference type="ARBA" id="ARBA00023186"/>
    </source>
</evidence>
<dbReference type="Pfam" id="PF07724">
    <property type="entry name" value="AAA_2"/>
    <property type="match status" value="1"/>
</dbReference>
<feature type="non-terminal residue" evidence="11">
    <location>
        <position position="1"/>
    </location>
</feature>
<dbReference type="GO" id="GO:0005524">
    <property type="term" value="F:ATP binding"/>
    <property type="evidence" value="ECO:0007669"/>
    <property type="project" value="UniProtKB-KW"/>
</dbReference>
<feature type="domain" description="Clp ATPase C-terminal" evidence="10">
    <location>
        <begin position="639"/>
        <end position="728"/>
    </location>
</feature>
<keyword evidence="2" id="KW-0677">Repeat</keyword>
<dbReference type="FunFam" id="3.40.50.300:FF:000010">
    <property type="entry name" value="Chaperone clpB 1, putative"/>
    <property type="match status" value="1"/>
</dbReference>
<dbReference type="Pfam" id="PF00004">
    <property type="entry name" value="AAA"/>
    <property type="match status" value="1"/>
</dbReference>
<organism evidence="11 12">
    <name type="scientific">Candidatus Sungbacteria bacterium RIFCSPLOWO2_01_FULL_47_10</name>
    <dbReference type="NCBI Taxonomy" id="1802276"/>
    <lineage>
        <taxon>Bacteria</taxon>
        <taxon>Candidatus Sungiibacteriota</taxon>
    </lineage>
</organism>
<keyword evidence="7" id="KW-0175">Coiled coil</keyword>
<evidence type="ECO:0000256" key="3">
    <source>
        <dbReference type="ARBA" id="ARBA00022741"/>
    </source>
</evidence>
<dbReference type="CDD" id="cd19499">
    <property type="entry name" value="RecA-like_ClpB_Hsp104-like"/>
    <property type="match status" value="1"/>
</dbReference>
<keyword evidence="3" id="KW-0547">Nucleotide-binding</keyword>
<dbReference type="InterPro" id="IPR018368">
    <property type="entry name" value="ClpA/B_CS1"/>
</dbReference>
<dbReference type="Gene3D" id="3.40.50.300">
    <property type="entry name" value="P-loop containing nucleotide triphosphate hydrolases"/>
    <property type="match status" value="3"/>
</dbReference>
<comment type="caution">
    <text evidence="11">The sequence shown here is derived from an EMBL/GenBank/DDBJ whole genome shotgun (WGS) entry which is preliminary data.</text>
</comment>
<feature type="domain" description="AAA+ ATPase" evidence="9">
    <location>
        <begin position="50"/>
        <end position="194"/>
    </location>
</feature>
<dbReference type="Pfam" id="PF17871">
    <property type="entry name" value="AAA_lid_9"/>
    <property type="match status" value="1"/>
</dbReference>
<dbReference type="SUPFAM" id="SSF52540">
    <property type="entry name" value="P-loop containing nucleoside triphosphate hydrolases"/>
    <property type="match status" value="2"/>
</dbReference>
<evidence type="ECO:0000256" key="7">
    <source>
        <dbReference type="SAM" id="Coils"/>
    </source>
</evidence>
<dbReference type="PANTHER" id="PTHR11638">
    <property type="entry name" value="ATP-DEPENDENT CLP PROTEASE"/>
    <property type="match status" value="1"/>
</dbReference>
<evidence type="ECO:0000313" key="12">
    <source>
        <dbReference type="Proteomes" id="UP000177982"/>
    </source>
</evidence>
<dbReference type="PRINTS" id="PR00300">
    <property type="entry name" value="CLPPROTEASEA"/>
</dbReference>
<protein>
    <submittedName>
        <fullName evidence="11">ATP-dependent chaperone ClpB</fullName>
    </submittedName>
</protein>
<evidence type="ECO:0000256" key="2">
    <source>
        <dbReference type="ARBA" id="ARBA00022737"/>
    </source>
</evidence>
<dbReference type="InterPro" id="IPR003959">
    <property type="entry name" value="ATPase_AAA_core"/>
</dbReference>
<dbReference type="GO" id="GO:0005737">
    <property type="term" value="C:cytoplasm"/>
    <property type="evidence" value="ECO:0007669"/>
    <property type="project" value="TreeGrafter"/>
</dbReference>
<comment type="subunit">
    <text evidence="6">Homohexamer. The oligomerization is ATP-dependent.</text>
</comment>
<dbReference type="InterPro" id="IPR050130">
    <property type="entry name" value="ClpA_ClpB"/>
</dbReference>
<dbReference type="EMBL" id="MHQO01000027">
    <property type="protein sequence ID" value="OHA06596.1"/>
    <property type="molecule type" value="Genomic_DNA"/>
</dbReference>
<dbReference type="SMART" id="SM00382">
    <property type="entry name" value="AAA"/>
    <property type="match status" value="2"/>
</dbReference>
<dbReference type="PROSITE" id="PS00870">
    <property type="entry name" value="CLPAB_1"/>
    <property type="match status" value="1"/>
</dbReference>
<feature type="coiled-coil region" evidence="7">
    <location>
        <begin position="264"/>
        <end position="399"/>
    </location>
</feature>
<reference evidence="11 12" key="1">
    <citation type="journal article" date="2016" name="Nat. Commun.">
        <title>Thousands of microbial genomes shed light on interconnected biogeochemical processes in an aquifer system.</title>
        <authorList>
            <person name="Anantharaman K."/>
            <person name="Brown C.T."/>
            <person name="Hug L.A."/>
            <person name="Sharon I."/>
            <person name="Castelle C.J."/>
            <person name="Probst A.J."/>
            <person name="Thomas B.C."/>
            <person name="Singh A."/>
            <person name="Wilkins M.J."/>
            <person name="Karaoz U."/>
            <person name="Brodie E.L."/>
            <person name="Williams K.H."/>
            <person name="Hubbard S.S."/>
            <person name="Banfield J.F."/>
        </authorList>
    </citation>
    <scope>NUCLEOTIDE SEQUENCE [LARGE SCALE GENOMIC DNA]</scope>
</reference>
<dbReference type="InterPro" id="IPR019489">
    <property type="entry name" value="Clp_ATPase_C"/>
</dbReference>
<dbReference type="InterPro" id="IPR027417">
    <property type="entry name" value="P-loop_NTPase"/>
</dbReference>
<accession>A0A1G2L4H0</accession>
<evidence type="ECO:0000256" key="6">
    <source>
        <dbReference type="ARBA" id="ARBA00026057"/>
    </source>
</evidence>
<sequence length="752" mass="84641">VTDPESEYKYNVLEKYARNLTKLAREEKLDPVIGRDDEIRRVMQVLSRRTKNNPVLIGEAGVGKTAIAEGLAERIVSGDVPEPLKEKELISIDIGSLVAGTKYRGEFEDRLKAILREIDRSKGKFIIFIDELHTIVGAGAAEGAIDASNMLKPALARGELRAIGATTLKEYHKYIEKDPALARRFQPVYVDEPTVEETVSILRGIKHKYEVHHGVRITDSAIVAAAQFSSRYITDRFLPDKAIDLVDEAASSLRIDMDSLPKDVEAVKKELTSLEIEREALKQESNGAGGDASTKIKSRLKKLEKAIGAIRQKFEKLSAKWKEEKDCINQIGDFKKNISTLTQEADKAEREGNFERVAEIRYGSLPAIGKKLRDGEVALKKLQSSRKLLKEEVGEEEIAQVVARWTNIPVTKMLEHETKKLMRLEEVLTRRVIGQEEAISKVAHAVRRSRAGIQDEDRPIASFMFLGPTGVGKTELAKSLCEFMFNDEKALVHFDMSEYMERHTVARFLGAPAGYVGYEEGGQLTERIKHRPYSVILFDEIEKAHPEIFNVMLQILDNGRLTDAKGRVVNFKNTIIIMTSNIGSEFLQEMAGLGFASGGEETREKKEDDLREKIRKSLEQHFRPEFLNRVDEVIIFNSLTPKVIMKIIDVQLEKVRVRMAEKEVTLAFADSVKKFLADKGFGDRYGARPAKRAIQTYVLNRLAEELISGRIKHGNEVEANMDGERVVFISSDKKAGGQKTSEKSKQREMTAV</sequence>
<dbReference type="AlphaFoldDB" id="A0A1G2L4H0"/>
<dbReference type="GO" id="GO:0016887">
    <property type="term" value="F:ATP hydrolysis activity"/>
    <property type="evidence" value="ECO:0007669"/>
    <property type="project" value="InterPro"/>
</dbReference>
<dbReference type="FunFam" id="3.40.50.300:FF:000120">
    <property type="entry name" value="ATP-dependent chaperone ClpB"/>
    <property type="match status" value="1"/>
</dbReference>